<dbReference type="GO" id="GO:0005737">
    <property type="term" value="C:cytoplasm"/>
    <property type="evidence" value="ECO:0007669"/>
    <property type="project" value="TreeGrafter"/>
</dbReference>
<evidence type="ECO:0000259" key="2">
    <source>
        <dbReference type="Pfam" id="PF12706"/>
    </source>
</evidence>
<dbReference type="InterPro" id="IPR024884">
    <property type="entry name" value="NAPE-PLD"/>
</dbReference>
<evidence type="ECO:0000313" key="4">
    <source>
        <dbReference type="Proteomes" id="UP000266492"/>
    </source>
</evidence>
<gene>
    <name evidence="3" type="ORF">DWX70_27380</name>
</gene>
<dbReference type="Proteomes" id="UP000266492">
    <property type="component" value="Unassembled WGS sequence"/>
</dbReference>
<accession>A0A395VSM5</accession>
<dbReference type="PANTHER" id="PTHR15032:SF4">
    <property type="entry name" value="N-ACYL-PHOSPHATIDYLETHANOLAMINE-HYDROLYZING PHOSPHOLIPASE D"/>
    <property type="match status" value="1"/>
</dbReference>
<proteinExistence type="predicted"/>
<dbReference type="Pfam" id="PF12706">
    <property type="entry name" value="Lactamase_B_2"/>
    <property type="match status" value="1"/>
</dbReference>
<keyword evidence="1" id="KW-1133">Transmembrane helix</keyword>
<dbReference type="Gene3D" id="3.60.15.10">
    <property type="entry name" value="Ribonuclease Z/Hydroxyacylglutathione hydrolase-like"/>
    <property type="match status" value="1"/>
</dbReference>
<feature type="domain" description="Metallo-beta-lactamase" evidence="2">
    <location>
        <begin position="130"/>
        <end position="314"/>
    </location>
</feature>
<dbReference type="GO" id="GO:0008270">
    <property type="term" value="F:zinc ion binding"/>
    <property type="evidence" value="ECO:0007669"/>
    <property type="project" value="InterPro"/>
</dbReference>
<dbReference type="GO" id="GO:0070290">
    <property type="term" value="F:N-acylphosphatidylethanolamine-specific phospholipase D activity"/>
    <property type="evidence" value="ECO:0007669"/>
    <property type="project" value="InterPro"/>
</dbReference>
<keyword evidence="1" id="KW-0472">Membrane</keyword>
<protein>
    <recommendedName>
        <fullName evidence="2">Metallo-beta-lactamase domain-containing protein</fullName>
    </recommendedName>
</protein>
<dbReference type="AlphaFoldDB" id="A0A395VSM5"/>
<dbReference type="PANTHER" id="PTHR15032">
    <property type="entry name" value="N-ACYL-PHOSPHATIDYLETHANOLAMINE-HYDROLYZING PHOSPHOLIPASE D"/>
    <property type="match status" value="1"/>
</dbReference>
<evidence type="ECO:0000313" key="3">
    <source>
        <dbReference type="EMBL" id="RGS77108.1"/>
    </source>
</evidence>
<sequence>MEKYRGYKIRLGIFGSFIISSILICSMNTTQKIEKVNNPLLKTVKQQWGGNITINGRFYNDSTIVKSPVWSVLKWKLSSNSQKLEKQNDISRLEVIHINDFGSKEDRIIWLGHSSFFISINGVKLITDPCFFDLPTTKRKVDLPCNINSLTDINYLLISHDHRDHLDKNTIDKIVANNLSLMVLAPLGAKAILKDIEMQEAGWYQEFQIDKDIRIIFLPAKHWGRRGLNDYNKVLWGSFLIIDGDRKIFFAGDSAYDKMIFEDIHALFGDIDICLLPIGAYSPQWLMAREHMNPEEAFIAFHNLGGKLFIPMHYGTYDLTDEPMGEPITRLRTVAFNCNQIDQIMELPVGKEYYFNKKRNGTK</sequence>
<feature type="transmembrane region" description="Helical" evidence="1">
    <location>
        <begin position="12"/>
        <end position="29"/>
    </location>
</feature>
<dbReference type="EMBL" id="QRVZ01000064">
    <property type="protein sequence ID" value="RGS77108.1"/>
    <property type="molecule type" value="Genomic_DNA"/>
</dbReference>
<dbReference type="InterPro" id="IPR036866">
    <property type="entry name" value="RibonucZ/Hydroxyglut_hydro"/>
</dbReference>
<comment type="caution">
    <text evidence="3">The sequence shown here is derived from an EMBL/GenBank/DDBJ whole genome shotgun (WGS) entry which is preliminary data.</text>
</comment>
<dbReference type="PIRSF" id="PIRSF038896">
    <property type="entry name" value="NAPE-PLD"/>
    <property type="match status" value="1"/>
</dbReference>
<organism evidence="3 4">
    <name type="scientific">Bacteroides ovatus</name>
    <dbReference type="NCBI Taxonomy" id="28116"/>
    <lineage>
        <taxon>Bacteria</taxon>
        <taxon>Pseudomonadati</taxon>
        <taxon>Bacteroidota</taxon>
        <taxon>Bacteroidia</taxon>
        <taxon>Bacteroidales</taxon>
        <taxon>Bacteroidaceae</taxon>
        <taxon>Bacteroides</taxon>
    </lineage>
</organism>
<name>A0A395VSM5_BACOV</name>
<reference evidence="3 4" key="1">
    <citation type="submission" date="2018-08" db="EMBL/GenBank/DDBJ databases">
        <title>A genome reference for cultivated species of the human gut microbiota.</title>
        <authorList>
            <person name="Zou Y."/>
            <person name="Xue W."/>
            <person name="Luo G."/>
        </authorList>
    </citation>
    <scope>NUCLEOTIDE SEQUENCE [LARGE SCALE GENOMIC DNA]</scope>
    <source>
        <strain evidence="3 4">AF20-9LB</strain>
    </source>
</reference>
<dbReference type="InterPro" id="IPR001279">
    <property type="entry name" value="Metallo-B-lactamas"/>
</dbReference>
<evidence type="ECO:0000256" key="1">
    <source>
        <dbReference type="SAM" id="Phobius"/>
    </source>
</evidence>
<dbReference type="SUPFAM" id="SSF56281">
    <property type="entry name" value="Metallo-hydrolase/oxidoreductase"/>
    <property type="match status" value="1"/>
</dbReference>
<keyword evidence="1" id="KW-0812">Transmembrane</keyword>